<dbReference type="AlphaFoldDB" id="A0A8K0CHL8"/>
<dbReference type="OrthoDB" id="2309723at2759"/>
<dbReference type="SFLD" id="SFLDS00019">
    <property type="entry name" value="Glutathione_Transferase_(cytos"/>
    <property type="match status" value="1"/>
</dbReference>
<dbReference type="PANTHER" id="PTHR43969:SF9">
    <property type="entry name" value="GLUTATHIONE S TRANSFERASE D10, ISOFORM A-RELATED"/>
    <property type="match status" value="1"/>
</dbReference>
<dbReference type="InterPro" id="IPR036282">
    <property type="entry name" value="Glutathione-S-Trfase_C_sf"/>
</dbReference>
<dbReference type="InterPro" id="IPR036249">
    <property type="entry name" value="Thioredoxin-like_sf"/>
</dbReference>
<keyword evidence="5" id="KW-1185">Reference proteome</keyword>
<dbReference type="PROSITE" id="PS50405">
    <property type="entry name" value="GST_CTER"/>
    <property type="match status" value="1"/>
</dbReference>
<dbReference type="SUPFAM" id="SSF47616">
    <property type="entry name" value="GST C-terminal domain-like"/>
    <property type="match status" value="1"/>
</dbReference>
<comment type="subunit">
    <text evidence="1">Homodimer.</text>
</comment>
<proteinExistence type="predicted"/>
<dbReference type="Proteomes" id="UP000801492">
    <property type="component" value="Unassembled WGS sequence"/>
</dbReference>
<feature type="domain" description="GST N-terminal" evidence="2">
    <location>
        <begin position="1"/>
        <end position="82"/>
    </location>
</feature>
<dbReference type="GO" id="GO:0004364">
    <property type="term" value="F:glutathione transferase activity"/>
    <property type="evidence" value="ECO:0007669"/>
    <property type="project" value="TreeGrafter"/>
</dbReference>
<evidence type="ECO:0000256" key="1">
    <source>
        <dbReference type="ARBA" id="ARBA00011738"/>
    </source>
</evidence>
<dbReference type="CDD" id="cd03045">
    <property type="entry name" value="GST_N_Delta_Epsilon"/>
    <property type="match status" value="1"/>
</dbReference>
<dbReference type="PANTHER" id="PTHR43969">
    <property type="entry name" value="GLUTATHIONE S TRANSFERASE D10, ISOFORM A-RELATED"/>
    <property type="match status" value="1"/>
</dbReference>
<reference evidence="4" key="1">
    <citation type="submission" date="2019-08" db="EMBL/GenBank/DDBJ databases">
        <title>The genome of the North American firefly Photinus pyralis.</title>
        <authorList>
            <consortium name="Photinus pyralis genome working group"/>
            <person name="Fallon T.R."/>
            <person name="Sander Lower S.E."/>
            <person name="Weng J.-K."/>
        </authorList>
    </citation>
    <scope>NUCLEOTIDE SEQUENCE</scope>
    <source>
        <strain evidence="4">TRF0915ILg1</strain>
        <tissue evidence="4">Whole body</tissue>
    </source>
</reference>
<gene>
    <name evidence="4" type="ORF">ILUMI_20884</name>
</gene>
<dbReference type="Pfam" id="PF00043">
    <property type="entry name" value="GST_C"/>
    <property type="match status" value="1"/>
</dbReference>
<dbReference type="InterPro" id="IPR010987">
    <property type="entry name" value="Glutathione-S-Trfase_C-like"/>
</dbReference>
<evidence type="ECO:0000259" key="2">
    <source>
        <dbReference type="PROSITE" id="PS50404"/>
    </source>
</evidence>
<feature type="domain" description="GST C-terminal" evidence="3">
    <location>
        <begin position="88"/>
        <end position="214"/>
    </location>
</feature>
<evidence type="ECO:0000313" key="5">
    <source>
        <dbReference type="Proteomes" id="UP000801492"/>
    </source>
</evidence>
<comment type="caution">
    <text evidence="4">The sequence shown here is derived from an EMBL/GenBank/DDBJ whole genome shotgun (WGS) entry which is preliminary data.</text>
</comment>
<dbReference type="Gene3D" id="3.40.30.10">
    <property type="entry name" value="Glutaredoxin"/>
    <property type="match status" value="1"/>
</dbReference>
<organism evidence="4 5">
    <name type="scientific">Ignelater luminosus</name>
    <name type="common">Cucubano</name>
    <name type="synonym">Pyrophorus luminosus</name>
    <dbReference type="NCBI Taxonomy" id="2038154"/>
    <lineage>
        <taxon>Eukaryota</taxon>
        <taxon>Metazoa</taxon>
        <taxon>Ecdysozoa</taxon>
        <taxon>Arthropoda</taxon>
        <taxon>Hexapoda</taxon>
        <taxon>Insecta</taxon>
        <taxon>Pterygota</taxon>
        <taxon>Neoptera</taxon>
        <taxon>Endopterygota</taxon>
        <taxon>Coleoptera</taxon>
        <taxon>Polyphaga</taxon>
        <taxon>Elateriformia</taxon>
        <taxon>Elateroidea</taxon>
        <taxon>Elateridae</taxon>
        <taxon>Agrypninae</taxon>
        <taxon>Pyrophorini</taxon>
        <taxon>Ignelater</taxon>
    </lineage>
</organism>
<dbReference type="InterPro" id="IPR004046">
    <property type="entry name" value="GST_C"/>
</dbReference>
<dbReference type="PROSITE" id="PS50404">
    <property type="entry name" value="GST_NTER"/>
    <property type="match status" value="1"/>
</dbReference>
<dbReference type="EMBL" id="VTPC01089972">
    <property type="protein sequence ID" value="KAF2885296.1"/>
    <property type="molecule type" value="Genomic_DNA"/>
</dbReference>
<accession>A0A8K0CHL8</accession>
<name>A0A8K0CHL8_IGNLU</name>
<evidence type="ECO:0000259" key="3">
    <source>
        <dbReference type="PROSITE" id="PS50405"/>
    </source>
</evidence>
<dbReference type="CDD" id="cd03177">
    <property type="entry name" value="GST_C_Delta_Epsilon"/>
    <property type="match status" value="1"/>
</dbReference>
<sequence>MGIDFYYTPGSAPCRSVLLTANALGIELNLILVDLRKKEHLRPEFIKINPKHTVPTLVDNGLILWESRAIITYLVQEYGKDDSLYPKNPKKRALVDQILYFDLEKLHPAFADCYYPTIFSGSTSPAQKHLDKAREIFKFLDALLERHTYSAGDHLTVADLALVATVSTYEAMNFDFRDYPNVVNWLDVIKTTAPGYEEVNGKNVLVFKEMVEKLSRKLETSV</sequence>
<protein>
    <submittedName>
        <fullName evidence="4">Uncharacterized protein</fullName>
    </submittedName>
</protein>
<dbReference type="Pfam" id="PF13417">
    <property type="entry name" value="GST_N_3"/>
    <property type="match status" value="1"/>
</dbReference>
<dbReference type="SFLD" id="SFLDG00358">
    <property type="entry name" value="Main_(cytGST)"/>
    <property type="match status" value="1"/>
</dbReference>
<dbReference type="GO" id="GO:0006749">
    <property type="term" value="P:glutathione metabolic process"/>
    <property type="evidence" value="ECO:0007669"/>
    <property type="project" value="TreeGrafter"/>
</dbReference>
<dbReference type="InterPro" id="IPR004045">
    <property type="entry name" value="Glutathione_S-Trfase_N"/>
</dbReference>
<dbReference type="FunFam" id="1.20.1050.10:FF:000007">
    <property type="entry name" value="Glutathione S-transferase 1-1"/>
    <property type="match status" value="1"/>
</dbReference>
<dbReference type="SUPFAM" id="SSF52833">
    <property type="entry name" value="Thioredoxin-like"/>
    <property type="match status" value="1"/>
</dbReference>
<dbReference type="SFLD" id="SFLDG01153">
    <property type="entry name" value="Main.4:_Theta-like"/>
    <property type="match status" value="1"/>
</dbReference>
<dbReference type="FunFam" id="3.40.30.10:FF:000034">
    <property type="entry name" value="glutathione S-transferase 1"/>
    <property type="match status" value="1"/>
</dbReference>
<dbReference type="InterPro" id="IPR040079">
    <property type="entry name" value="Glutathione_S-Trfase"/>
</dbReference>
<dbReference type="Gene3D" id="1.20.1050.10">
    <property type="match status" value="1"/>
</dbReference>
<evidence type="ECO:0000313" key="4">
    <source>
        <dbReference type="EMBL" id="KAF2885296.1"/>
    </source>
</evidence>